<organism evidence="1 2">
    <name type="scientific">Roseimaritima multifibrata</name>
    <dbReference type="NCBI Taxonomy" id="1930274"/>
    <lineage>
        <taxon>Bacteria</taxon>
        <taxon>Pseudomonadati</taxon>
        <taxon>Planctomycetota</taxon>
        <taxon>Planctomycetia</taxon>
        <taxon>Pirellulales</taxon>
        <taxon>Pirellulaceae</taxon>
        <taxon>Roseimaritima</taxon>
    </lineage>
</organism>
<keyword evidence="2" id="KW-1185">Reference proteome</keyword>
<dbReference type="EMBL" id="CP036262">
    <property type="protein sequence ID" value="QDS94725.1"/>
    <property type="molecule type" value="Genomic_DNA"/>
</dbReference>
<dbReference type="RefSeq" id="WP_145352699.1">
    <property type="nucleotide sequence ID" value="NZ_CP036262.1"/>
</dbReference>
<protein>
    <submittedName>
        <fullName evidence="1">Uncharacterized protein</fullName>
    </submittedName>
</protein>
<name>A0A517MIK4_9BACT</name>
<dbReference type="AlphaFoldDB" id="A0A517MIK4"/>
<dbReference type="KEGG" id="rml:FF011L_35060"/>
<evidence type="ECO:0000313" key="2">
    <source>
        <dbReference type="Proteomes" id="UP000320672"/>
    </source>
</evidence>
<evidence type="ECO:0000313" key="1">
    <source>
        <dbReference type="EMBL" id="QDS94725.1"/>
    </source>
</evidence>
<sequence>MGSLLKTVTLMEVMKMPREARGEGIDPNAIQSCTGSRGASAKRGFLEPIPLLVSVASTVAFGSAIRIEFLASVVTPDCLTFSIMNEK</sequence>
<gene>
    <name evidence="1" type="ORF">FF011L_35060</name>
</gene>
<dbReference type="Proteomes" id="UP000320672">
    <property type="component" value="Chromosome"/>
</dbReference>
<proteinExistence type="predicted"/>
<reference evidence="1 2" key="1">
    <citation type="submission" date="2019-02" db="EMBL/GenBank/DDBJ databases">
        <title>Deep-cultivation of Planctomycetes and their phenomic and genomic characterization uncovers novel biology.</title>
        <authorList>
            <person name="Wiegand S."/>
            <person name="Jogler M."/>
            <person name="Boedeker C."/>
            <person name="Pinto D."/>
            <person name="Vollmers J."/>
            <person name="Rivas-Marin E."/>
            <person name="Kohn T."/>
            <person name="Peeters S.H."/>
            <person name="Heuer A."/>
            <person name="Rast P."/>
            <person name="Oberbeckmann S."/>
            <person name="Bunk B."/>
            <person name="Jeske O."/>
            <person name="Meyerdierks A."/>
            <person name="Storesund J.E."/>
            <person name="Kallscheuer N."/>
            <person name="Luecker S."/>
            <person name="Lage O.M."/>
            <person name="Pohl T."/>
            <person name="Merkel B.J."/>
            <person name="Hornburger P."/>
            <person name="Mueller R.-W."/>
            <person name="Bruemmer F."/>
            <person name="Labrenz M."/>
            <person name="Spormann A.M."/>
            <person name="Op den Camp H."/>
            <person name="Overmann J."/>
            <person name="Amann R."/>
            <person name="Jetten M.S.M."/>
            <person name="Mascher T."/>
            <person name="Medema M.H."/>
            <person name="Devos D.P."/>
            <person name="Kaster A.-K."/>
            <person name="Ovreas L."/>
            <person name="Rohde M."/>
            <person name="Galperin M.Y."/>
            <person name="Jogler C."/>
        </authorList>
    </citation>
    <scope>NUCLEOTIDE SEQUENCE [LARGE SCALE GENOMIC DNA]</scope>
    <source>
        <strain evidence="1 2">FF011L</strain>
    </source>
</reference>
<accession>A0A517MIK4</accession>